<gene>
    <name evidence="2" type="ORF">EJ06DRAFT_269229</name>
</gene>
<feature type="region of interest" description="Disordered" evidence="1">
    <location>
        <begin position="1"/>
        <end position="107"/>
    </location>
</feature>
<dbReference type="Proteomes" id="UP000799640">
    <property type="component" value="Unassembled WGS sequence"/>
</dbReference>
<evidence type="ECO:0000313" key="2">
    <source>
        <dbReference type="EMBL" id="KAF2395603.1"/>
    </source>
</evidence>
<evidence type="ECO:0000313" key="3">
    <source>
        <dbReference type="Proteomes" id="UP000799640"/>
    </source>
</evidence>
<feature type="compositionally biased region" description="Polar residues" evidence="1">
    <location>
        <begin position="71"/>
        <end position="87"/>
    </location>
</feature>
<reference evidence="2" key="1">
    <citation type="journal article" date="2020" name="Stud. Mycol.">
        <title>101 Dothideomycetes genomes: a test case for predicting lifestyles and emergence of pathogens.</title>
        <authorList>
            <person name="Haridas S."/>
            <person name="Albert R."/>
            <person name="Binder M."/>
            <person name="Bloem J."/>
            <person name="Labutti K."/>
            <person name="Salamov A."/>
            <person name="Andreopoulos B."/>
            <person name="Baker S."/>
            <person name="Barry K."/>
            <person name="Bills G."/>
            <person name="Bluhm B."/>
            <person name="Cannon C."/>
            <person name="Castanera R."/>
            <person name="Culley D."/>
            <person name="Daum C."/>
            <person name="Ezra D."/>
            <person name="Gonzalez J."/>
            <person name="Henrissat B."/>
            <person name="Kuo A."/>
            <person name="Liang C."/>
            <person name="Lipzen A."/>
            <person name="Lutzoni F."/>
            <person name="Magnuson J."/>
            <person name="Mondo S."/>
            <person name="Nolan M."/>
            <person name="Ohm R."/>
            <person name="Pangilinan J."/>
            <person name="Park H.-J."/>
            <person name="Ramirez L."/>
            <person name="Alfaro M."/>
            <person name="Sun H."/>
            <person name="Tritt A."/>
            <person name="Yoshinaga Y."/>
            <person name="Zwiers L.-H."/>
            <person name="Turgeon B."/>
            <person name="Goodwin S."/>
            <person name="Spatafora J."/>
            <person name="Crous P."/>
            <person name="Grigoriev I."/>
        </authorList>
    </citation>
    <scope>NUCLEOTIDE SEQUENCE</scope>
    <source>
        <strain evidence="2">CBS 262.69</strain>
    </source>
</reference>
<sequence length="107" mass="11955">MANRTNEQTFLPAYPNPDPQAHMQYAMTQNVRKPPNGPPRPLADLQSTQTPPRNIHRTGPGTHPRPREHTTGYQSSTIPAHSLSSLLIRTPSHHATPTYARETEHPP</sequence>
<organism evidence="2 3">
    <name type="scientific">Trichodelitschia bisporula</name>
    <dbReference type="NCBI Taxonomy" id="703511"/>
    <lineage>
        <taxon>Eukaryota</taxon>
        <taxon>Fungi</taxon>
        <taxon>Dikarya</taxon>
        <taxon>Ascomycota</taxon>
        <taxon>Pezizomycotina</taxon>
        <taxon>Dothideomycetes</taxon>
        <taxon>Dothideomycetes incertae sedis</taxon>
        <taxon>Phaeotrichales</taxon>
        <taxon>Phaeotrichaceae</taxon>
        <taxon>Trichodelitschia</taxon>
    </lineage>
</organism>
<evidence type="ECO:0000256" key="1">
    <source>
        <dbReference type="SAM" id="MobiDB-lite"/>
    </source>
</evidence>
<dbReference type="AlphaFoldDB" id="A0A6G1HHR5"/>
<protein>
    <submittedName>
        <fullName evidence="2">Uncharacterized protein</fullName>
    </submittedName>
</protein>
<dbReference type="EMBL" id="ML996713">
    <property type="protein sequence ID" value="KAF2395603.1"/>
    <property type="molecule type" value="Genomic_DNA"/>
</dbReference>
<proteinExistence type="predicted"/>
<keyword evidence="3" id="KW-1185">Reference proteome</keyword>
<accession>A0A6G1HHR5</accession>
<name>A0A6G1HHR5_9PEZI</name>